<dbReference type="AlphaFoldDB" id="A0A4C1TES4"/>
<accession>A0A4C1TES4</accession>
<comment type="caution">
    <text evidence="1">The sequence shown here is derived from an EMBL/GenBank/DDBJ whole genome shotgun (WGS) entry which is preliminary data.</text>
</comment>
<proteinExistence type="predicted"/>
<sequence length="217" mass="24041">MIQIGIENRTRIGIDNGIAIKIMINYRNRLICKMKGFILSTRAESRAETGAADSVQVRSRRAISRLDCGLMRREACTTPFAGPPPSGEITKISSQINDGASAPTAGATESTQVDDEIAPISTLHCIDIDYESRDGKRDGQVRPANVTSFDVTTSYKLVCRVTLQETVTLRSRYALTMRASEARVPSTRAWLARLRARETDIKVKGTRPFHSDRNKLL</sequence>
<gene>
    <name evidence="1" type="ORF">EVAR_74537_1</name>
</gene>
<evidence type="ECO:0000313" key="2">
    <source>
        <dbReference type="Proteomes" id="UP000299102"/>
    </source>
</evidence>
<evidence type="ECO:0000313" key="1">
    <source>
        <dbReference type="EMBL" id="GBP11907.1"/>
    </source>
</evidence>
<organism evidence="1 2">
    <name type="scientific">Eumeta variegata</name>
    <name type="common">Bagworm moth</name>
    <name type="synonym">Eumeta japonica</name>
    <dbReference type="NCBI Taxonomy" id="151549"/>
    <lineage>
        <taxon>Eukaryota</taxon>
        <taxon>Metazoa</taxon>
        <taxon>Ecdysozoa</taxon>
        <taxon>Arthropoda</taxon>
        <taxon>Hexapoda</taxon>
        <taxon>Insecta</taxon>
        <taxon>Pterygota</taxon>
        <taxon>Neoptera</taxon>
        <taxon>Endopterygota</taxon>
        <taxon>Lepidoptera</taxon>
        <taxon>Glossata</taxon>
        <taxon>Ditrysia</taxon>
        <taxon>Tineoidea</taxon>
        <taxon>Psychidae</taxon>
        <taxon>Oiketicinae</taxon>
        <taxon>Eumeta</taxon>
    </lineage>
</organism>
<keyword evidence="2" id="KW-1185">Reference proteome</keyword>
<protein>
    <submittedName>
        <fullName evidence="1">Uncharacterized protein</fullName>
    </submittedName>
</protein>
<name>A0A4C1TES4_EUMVA</name>
<dbReference type="Proteomes" id="UP000299102">
    <property type="component" value="Unassembled WGS sequence"/>
</dbReference>
<reference evidence="1 2" key="1">
    <citation type="journal article" date="2019" name="Commun. Biol.">
        <title>The bagworm genome reveals a unique fibroin gene that provides high tensile strength.</title>
        <authorList>
            <person name="Kono N."/>
            <person name="Nakamura H."/>
            <person name="Ohtoshi R."/>
            <person name="Tomita M."/>
            <person name="Numata K."/>
            <person name="Arakawa K."/>
        </authorList>
    </citation>
    <scope>NUCLEOTIDE SEQUENCE [LARGE SCALE GENOMIC DNA]</scope>
</reference>
<dbReference type="EMBL" id="BGZK01000048">
    <property type="protein sequence ID" value="GBP11907.1"/>
    <property type="molecule type" value="Genomic_DNA"/>
</dbReference>